<feature type="region of interest" description="Disordered" evidence="1">
    <location>
        <begin position="1"/>
        <end position="92"/>
    </location>
</feature>
<protein>
    <submittedName>
        <fullName evidence="2">Uncharacterized protein</fullName>
    </submittedName>
</protein>
<sequence>MSPELPSSQGSTSPVLATTSKRGASAPAEPLRAKKARMITDDNEEEARDVEDDEEKEEKGEEEVVVVEEKEEEEEEEEEEDNEFSPPWMFGDDGDEIVEALSASGKFKPLEDKSMNWVVKQLNKPEVFFILILQAPKQGTTRTTPKSRNFQQLANGINSRYTSPNQVQYTMKQVKTKVETIKASFKRGQDLVHKYGFGRPAAPRSNRMGRG</sequence>
<feature type="compositionally biased region" description="Polar residues" evidence="1">
    <location>
        <begin position="1"/>
        <end position="22"/>
    </location>
</feature>
<evidence type="ECO:0000256" key="1">
    <source>
        <dbReference type="SAM" id="MobiDB-lite"/>
    </source>
</evidence>
<comment type="caution">
    <text evidence="2">The sequence shown here is derived from an EMBL/GenBank/DDBJ whole genome shotgun (WGS) entry which is preliminary data.</text>
</comment>
<reference evidence="2" key="1">
    <citation type="journal article" date="2020" name="Fungal Divers.">
        <title>Resolving the Mortierellaceae phylogeny through synthesis of multi-gene phylogenetics and phylogenomics.</title>
        <authorList>
            <person name="Vandepol N."/>
            <person name="Liber J."/>
            <person name="Desiro A."/>
            <person name="Na H."/>
            <person name="Kennedy M."/>
            <person name="Barry K."/>
            <person name="Grigoriev I.V."/>
            <person name="Miller A.N."/>
            <person name="O'Donnell K."/>
            <person name="Stajich J.E."/>
            <person name="Bonito G."/>
        </authorList>
    </citation>
    <scope>NUCLEOTIDE SEQUENCE</scope>
    <source>
        <strain evidence="2">NVP60</strain>
    </source>
</reference>
<dbReference type="Proteomes" id="UP000823405">
    <property type="component" value="Unassembled WGS sequence"/>
</dbReference>
<dbReference type="EMBL" id="JAAAIN010000149">
    <property type="protein sequence ID" value="KAG0319373.1"/>
    <property type="molecule type" value="Genomic_DNA"/>
</dbReference>
<evidence type="ECO:0000313" key="2">
    <source>
        <dbReference type="EMBL" id="KAG0319373.1"/>
    </source>
</evidence>
<keyword evidence="3" id="KW-1185">Reference proteome</keyword>
<evidence type="ECO:0000313" key="3">
    <source>
        <dbReference type="Proteomes" id="UP000823405"/>
    </source>
</evidence>
<dbReference type="AlphaFoldDB" id="A0A9P6RG22"/>
<gene>
    <name evidence="2" type="ORF">BGZ97_002241</name>
</gene>
<feature type="compositionally biased region" description="Acidic residues" evidence="1">
    <location>
        <begin position="41"/>
        <end position="83"/>
    </location>
</feature>
<name>A0A9P6RG22_9FUNG</name>
<proteinExistence type="predicted"/>
<accession>A0A9P6RG22</accession>
<organism evidence="2 3">
    <name type="scientific">Linnemannia gamsii</name>
    <dbReference type="NCBI Taxonomy" id="64522"/>
    <lineage>
        <taxon>Eukaryota</taxon>
        <taxon>Fungi</taxon>
        <taxon>Fungi incertae sedis</taxon>
        <taxon>Mucoromycota</taxon>
        <taxon>Mortierellomycotina</taxon>
        <taxon>Mortierellomycetes</taxon>
        <taxon>Mortierellales</taxon>
        <taxon>Mortierellaceae</taxon>
        <taxon>Linnemannia</taxon>
    </lineage>
</organism>